<evidence type="ECO:0000313" key="3">
    <source>
        <dbReference type="Proteomes" id="UP000887013"/>
    </source>
</evidence>
<comment type="caution">
    <text evidence="2">The sequence shown here is derived from an EMBL/GenBank/DDBJ whole genome shotgun (WGS) entry which is preliminary data.</text>
</comment>
<proteinExistence type="predicted"/>
<sequence>MNKRHKLHLVSSQASVQDSRLGQHPSRLPSTTAAKQLPITEKRFSNFNFPLTEDRRSYLDTGLMRTFQTEQIVITGVSGRIVSSVGDISLQTLSCEGVVGVEKFADDCIDHRRS</sequence>
<protein>
    <submittedName>
        <fullName evidence="2">Uncharacterized protein</fullName>
    </submittedName>
</protein>
<name>A0A8X6PUD3_NEPPI</name>
<feature type="compositionally biased region" description="Polar residues" evidence="1">
    <location>
        <begin position="10"/>
        <end position="20"/>
    </location>
</feature>
<accession>A0A8X6PUD3</accession>
<keyword evidence="3" id="KW-1185">Reference proteome</keyword>
<dbReference type="AlphaFoldDB" id="A0A8X6PUD3"/>
<dbReference type="Proteomes" id="UP000887013">
    <property type="component" value="Unassembled WGS sequence"/>
</dbReference>
<reference evidence="2" key="1">
    <citation type="submission" date="2020-08" db="EMBL/GenBank/DDBJ databases">
        <title>Multicomponent nature underlies the extraordinary mechanical properties of spider dragline silk.</title>
        <authorList>
            <person name="Kono N."/>
            <person name="Nakamura H."/>
            <person name="Mori M."/>
            <person name="Yoshida Y."/>
            <person name="Ohtoshi R."/>
            <person name="Malay A.D."/>
            <person name="Moran D.A.P."/>
            <person name="Tomita M."/>
            <person name="Numata K."/>
            <person name="Arakawa K."/>
        </authorList>
    </citation>
    <scope>NUCLEOTIDE SEQUENCE</scope>
</reference>
<gene>
    <name evidence="2" type="ORF">NPIL_165371</name>
</gene>
<evidence type="ECO:0000256" key="1">
    <source>
        <dbReference type="SAM" id="MobiDB-lite"/>
    </source>
</evidence>
<feature type="region of interest" description="Disordered" evidence="1">
    <location>
        <begin position="1"/>
        <end position="35"/>
    </location>
</feature>
<organism evidence="2 3">
    <name type="scientific">Nephila pilipes</name>
    <name type="common">Giant wood spider</name>
    <name type="synonym">Nephila maculata</name>
    <dbReference type="NCBI Taxonomy" id="299642"/>
    <lineage>
        <taxon>Eukaryota</taxon>
        <taxon>Metazoa</taxon>
        <taxon>Ecdysozoa</taxon>
        <taxon>Arthropoda</taxon>
        <taxon>Chelicerata</taxon>
        <taxon>Arachnida</taxon>
        <taxon>Araneae</taxon>
        <taxon>Araneomorphae</taxon>
        <taxon>Entelegynae</taxon>
        <taxon>Araneoidea</taxon>
        <taxon>Nephilidae</taxon>
        <taxon>Nephila</taxon>
    </lineage>
</organism>
<dbReference type="EMBL" id="BMAW01023997">
    <property type="protein sequence ID" value="GFT85844.1"/>
    <property type="molecule type" value="Genomic_DNA"/>
</dbReference>
<evidence type="ECO:0000313" key="2">
    <source>
        <dbReference type="EMBL" id="GFT85844.1"/>
    </source>
</evidence>